<dbReference type="AlphaFoldDB" id="A0A8H3BA41"/>
<dbReference type="Gene3D" id="2.80.10.50">
    <property type="match status" value="1"/>
</dbReference>
<gene>
    <name evidence="4" type="ORF">RDB_LOCUS69248</name>
</gene>
<evidence type="ECO:0000313" key="5">
    <source>
        <dbReference type="Proteomes" id="UP000663888"/>
    </source>
</evidence>
<sequence>MTSIEPGTYRIVNLARNKVLRVPSECPDTIASWHAQDEPNQKWFIQRTGGGYRFKNCGHGKYLSVHGTQCNSRAYHGSPTTWKIIPQTPGGYLIQLEEVDRVLDLHDRGEVYIWPTNNAEPQKIWKLEKLGRATGEELGDTKDTPTSSQVGDTPATSQSVLRDEGLVDKPPPLLSPLAIRDDQIAQQSRQIQSLQRRLSEKEQAIERLREELAIVRSQESSQITALRERTRQLEELVEKVSIVKRLEEVIGDLIYAWKVIRTGIEET</sequence>
<protein>
    <recommendedName>
        <fullName evidence="3">Ricin B lectin domain-containing protein</fullName>
    </recommendedName>
</protein>
<proteinExistence type="predicted"/>
<accession>A0A8H3BA41</accession>
<dbReference type="SUPFAM" id="SSF50370">
    <property type="entry name" value="Ricin B-like lectins"/>
    <property type="match status" value="1"/>
</dbReference>
<evidence type="ECO:0000256" key="1">
    <source>
        <dbReference type="SAM" id="Coils"/>
    </source>
</evidence>
<evidence type="ECO:0000256" key="2">
    <source>
        <dbReference type="SAM" id="MobiDB-lite"/>
    </source>
</evidence>
<keyword evidence="1" id="KW-0175">Coiled coil</keyword>
<evidence type="ECO:0000313" key="4">
    <source>
        <dbReference type="EMBL" id="CAE6450798.1"/>
    </source>
</evidence>
<comment type="caution">
    <text evidence="4">The sequence shown here is derived from an EMBL/GenBank/DDBJ whole genome shotgun (WGS) entry which is preliminary data.</text>
</comment>
<evidence type="ECO:0000259" key="3">
    <source>
        <dbReference type="Pfam" id="PF14200"/>
    </source>
</evidence>
<feature type="domain" description="Ricin B lectin" evidence="3">
    <location>
        <begin position="5"/>
        <end position="68"/>
    </location>
</feature>
<dbReference type="EMBL" id="CAJMWX010001040">
    <property type="protein sequence ID" value="CAE6450798.1"/>
    <property type="molecule type" value="Genomic_DNA"/>
</dbReference>
<feature type="compositionally biased region" description="Polar residues" evidence="2">
    <location>
        <begin position="144"/>
        <end position="158"/>
    </location>
</feature>
<dbReference type="InterPro" id="IPR000772">
    <property type="entry name" value="Ricin_B_lectin"/>
</dbReference>
<dbReference type="Proteomes" id="UP000663888">
    <property type="component" value="Unassembled WGS sequence"/>
</dbReference>
<dbReference type="InterPro" id="IPR035992">
    <property type="entry name" value="Ricin_B-like_lectins"/>
</dbReference>
<reference evidence="4" key="1">
    <citation type="submission" date="2021-01" db="EMBL/GenBank/DDBJ databases">
        <authorList>
            <person name="Kaushik A."/>
        </authorList>
    </citation>
    <scope>NUCLEOTIDE SEQUENCE</scope>
    <source>
        <strain evidence="4">AG4-R118</strain>
    </source>
</reference>
<name>A0A8H3BA41_9AGAM</name>
<feature type="coiled-coil region" evidence="1">
    <location>
        <begin position="184"/>
        <end position="218"/>
    </location>
</feature>
<organism evidence="4 5">
    <name type="scientific">Rhizoctonia solani</name>
    <dbReference type="NCBI Taxonomy" id="456999"/>
    <lineage>
        <taxon>Eukaryota</taxon>
        <taxon>Fungi</taxon>
        <taxon>Dikarya</taxon>
        <taxon>Basidiomycota</taxon>
        <taxon>Agaricomycotina</taxon>
        <taxon>Agaricomycetes</taxon>
        <taxon>Cantharellales</taxon>
        <taxon>Ceratobasidiaceae</taxon>
        <taxon>Rhizoctonia</taxon>
    </lineage>
</organism>
<feature type="region of interest" description="Disordered" evidence="2">
    <location>
        <begin position="136"/>
        <end position="158"/>
    </location>
</feature>
<dbReference type="Pfam" id="PF14200">
    <property type="entry name" value="RicinB_lectin_2"/>
    <property type="match status" value="1"/>
</dbReference>